<sequence length="105" mass="11756">MLFQGPSRQQGLLRSVLILPETKEEILKIKVLLSRPPVLDNIGVMWNRWVGSSEPVNNGARATGGGPVSLNRYNQGGPWESHVMINFGAFRSTLSAYCFWDVSYF</sequence>
<evidence type="ECO:0000313" key="2">
    <source>
        <dbReference type="Proteomes" id="UP001279734"/>
    </source>
</evidence>
<keyword evidence="2" id="KW-1185">Reference proteome</keyword>
<gene>
    <name evidence="1" type="ORF">Nepgr_026569</name>
</gene>
<name>A0AAD3TA01_NEPGR</name>
<reference evidence="1" key="1">
    <citation type="submission" date="2023-05" db="EMBL/GenBank/DDBJ databases">
        <title>Nepenthes gracilis genome sequencing.</title>
        <authorList>
            <person name="Fukushima K."/>
        </authorList>
    </citation>
    <scope>NUCLEOTIDE SEQUENCE</scope>
    <source>
        <strain evidence="1">SING2019-196</strain>
    </source>
</reference>
<protein>
    <submittedName>
        <fullName evidence="1">Uncharacterized protein</fullName>
    </submittedName>
</protein>
<dbReference type="AlphaFoldDB" id="A0AAD3TA01"/>
<evidence type="ECO:0000313" key="1">
    <source>
        <dbReference type="EMBL" id="GMH24726.1"/>
    </source>
</evidence>
<organism evidence="1 2">
    <name type="scientific">Nepenthes gracilis</name>
    <name type="common">Slender pitcher plant</name>
    <dbReference type="NCBI Taxonomy" id="150966"/>
    <lineage>
        <taxon>Eukaryota</taxon>
        <taxon>Viridiplantae</taxon>
        <taxon>Streptophyta</taxon>
        <taxon>Embryophyta</taxon>
        <taxon>Tracheophyta</taxon>
        <taxon>Spermatophyta</taxon>
        <taxon>Magnoliopsida</taxon>
        <taxon>eudicotyledons</taxon>
        <taxon>Gunneridae</taxon>
        <taxon>Pentapetalae</taxon>
        <taxon>Caryophyllales</taxon>
        <taxon>Nepenthaceae</taxon>
        <taxon>Nepenthes</taxon>
    </lineage>
</organism>
<dbReference type="Proteomes" id="UP001279734">
    <property type="component" value="Unassembled WGS sequence"/>
</dbReference>
<comment type="caution">
    <text evidence="1">The sequence shown here is derived from an EMBL/GenBank/DDBJ whole genome shotgun (WGS) entry which is preliminary data.</text>
</comment>
<dbReference type="EMBL" id="BSYO01000028">
    <property type="protein sequence ID" value="GMH24726.1"/>
    <property type="molecule type" value="Genomic_DNA"/>
</dbReference>
<accession>A0AAD3TA01</accession>
<proteinExistence type="predicted"/>